<name>F2JHP8_CELLD</name>
<feature type="domain" description="Sialate O-acetylesterase" evidence="2">
    <location>
        <begin position="85"/>
        <end position="201"/>
    </location>
</feature>
<dbReference type="RefSeq" id="WP_013658666.1">
    <property type="nucleotide sequence ID" value="NC_015275.1"/>
</dbReference>
<gene>
    <name evidence="3" type="ordered locus">Clole_3707</name>
</gene>
<keyword evidence="4" id="KW-1185">Reference proteome</keyword>
<dbReference type="GO" id="GO:0005975">
    <property type="term" value="P:carbohydrate metabolic process"/>
    <property type="evidence" value="ECO:0007669"/>
    <property type="project" value="TreeGrafter"/>
</dbReference>
<dbReference type="HOGENOM" id="CLU_015150_0_0_9"/>
<sequence>MSEVFQLAEIFNSHMVLQRDAAVKVWGSGPNKSRVTLTISQQVHSTTISHNKWCITLEPLCLGPSLEMKVTCGDEAIIITDILVGDVYLCSGQSNMAMPLRETNNGDLDLYSINLPVVRLCDMVVKPYEGSTAYISPDDTIGWEIKTSDLKWQPCSWPHIHNFSSIGYHFASHLYNAYKIPIGIVNCSFGGRPICTWIREDYFKEDDELLAYYKDFEQRLKEVDPLAYMKAFGEYLVNICHYISKQTTIWPTEPFGPFDTNTPSVLYHSMLERIVPFHFKAILWYQGESDELISHLYTNLFKILIKNWREVFENPDLPFFYVQLPNFNTHAAPNDPYLWGKQRLAQEQVTRTVPHTYMVVSTDIGEMDDIHPKDKRPVAVRLAALVQKYLYNENIAAESPRLYEAKLIDSHIHLLFEGDGLPLVRPNEPIYINVVDYLGQNHPILAEICDNQILLDCTAIPKPLKIHYCLESSCEAKIFDSNTLPVAPFCKIL</sequence>
<protein>
    <submittedName>
        <fullName evidence="3">Sialate O-acetylesterase</fullName>
        <ecNumber evidence="3">3.1.1.53</ecNumber>
    </submittedName>
</protein>
<evidence type="ECO:0000313" key="3">
    <source>
        <dbReference type="EMBL" id="ADZ85390.1"/>
    </source>
</evidence>
<evidence type="ECO:0000313" key="4">
    <source>
        <dbReference type="Proteomes" id="UP000008467"/>
    </source>
</evidence>
<dbReference type="KEGG" id="cle:Clole_3707"/>
<dbReference type="AlphaFoldDB" id="F2JHP8"/>
<dbReference type="PANTHER" id="PTHR22901">
    <property type="entry name" value="SIALATE O-ACETYLESTERASE"/>
    <property type="match status" value="1"/>
</dbReference>
<dbReference type="Pfam" id="PF03629">
    <property type="entry name" value="SASA"/>
    <property type="match status" value="2"/>
</dbReference>
<dbReference type="SUPFAM" id="SSF52266">
    <property type="entry name" value="SGNH hydrolase"/>
    <property type="match status" value="1"/>
</dbReference>
<dbReference type="PANTHER" id="PTHR22901:SF0">
    <property type="entry name" value="SIALATE O-ACETYLESTERASE"/>
    <property type="match status" value="1"/>
</dbReference>
<dbReference type="InterPro" id="IPR039329">
    <property type="entry name" value="SIAE"/>
</dbReference>
<accession>F2JHP8</accession>
<dbReference type="eggNOG" id="COG2755">
    <property type="taxonomic scope" value="Bacteria"/>
</dbReference>
<feature type="domain" description="Sialate O-acetylesterase" evidence="2">
    <location>
        <begin position="265"/>
        <end position="373"/>
    </location>
</feature>
<dbReference type="EC" id="3.1.1.53" evidence="3"/>
<proteinExistence type="predicted"/>
<dbReference type="Gene3D" id="3.40.50.1110">
    <property type="entry name" value="SGNH hydrolase"/>
    <property type="match status" value="1"/>
</dbReference>
<organism evidence="3 4">
    <name type="scientific">Cellulosilyticum lentocellum (strain ATCC 49066 / DSM 5427 / NCIMB 11756 / RHM5)</name>
    <name type="common">Clostridium lentocellum</name>
    <dbReference type="NCBI Taxonomy" id="642492"/>
    <lineage>
        <taxon>Bacteria</taxon>
        <taxon>Bacillati</taxon>
        <taxon>Bacillota</taxon>
        <taxon>Clostridia</taxon>
        <taxon>Lachnospirales</taxon>
        <taxon>Cellulosilyticaceae</taxon>
        <taxon>Cellulosilyticum</taxon>
    </lineage>
</organism>
<evidence type="ECO:0000259" key="2">
    <source>
        <dbReference type="Pfam" id="PF03629"/>
    </source>
</evidence>
<dbReference type="STRING" id="642492.Clole_3707"/>
<evidence type="ECO:0000256" key="1">
    <source>
        <dbReference type="ARBA" id="ARBA00022801"/>
    </source>
</evidence>
<dbReference type="GO" id="GO:0001681">
    <property type="term" value="F:sialate O-acetylesterase activity"/>
    <property type="evidence" value="ECO:0007669"/>
    <property type="project" value="UniProtKB-EC"/>
</dbReference>
<dbReference type="InterPro" id="IPR005181">
    <property type="entry name" value="SASA"/>
</dbReference>
<dbReference type="Proteomes" id="UP000008467">
    <property type="component" value="Chromosome"/>
</dbReference>
<keyword evidence="1 3" id="KW-0378">Hydrolase</keyword>
<dbReference type="InterPro" id="IPR036514">
    <property type="entry name" value="SGNH_hydro_sf"/>
</dbReference>
<dbReference type="EMBL" id="CP002582">
    <property type="protein sequence ID" value="ADZ85390.1"/>
    <property type="molecule type" value="Genomic_DNA"/>
</dbReference>
<reference evidence="3 4" key="1">
    <citation type="journal article" date="2011" name="J. Bacteriol.">
        <title>Complete genome sequence of the cellulose-degrading bacterium Cellulosilyticum lentocellum.</title>
        <authorList>
            <consortium name="US DOE Joint Genome Institute"/>
            <person name="Miller D.A."/>
            <person name="Suen G."/>
            <person name="Bruce D."/>
            <person name="Copeland A."/>
            <person name="Cheng J.F."/>
            <person name="Detter C."/>
            <person name="Goodwin L.A."/>
            <person name="Han C.S."/>
            <person name="Hauser L.J."/>
            <person name="Land M.L."/>
            <person name="Lapidus A."/>
            <person name="Lucas S."/>
            <person name="Meincke L."/>
            <person name="Pitluck S."/>
            <person name="Tapia R."/>
            <person name="Teshima H."/>
            <person name="Woyke T."/>
            <person name="Fox B.G."/>
            <person name="Angert E.R."/>
            <person name="Currie C.R."/>
        </authorList>
    </citation>
    <scope>NUCLEOTIDE SEQUENCE [LARGE SCALE GENOMIC DNA]</scope>
    <source>
        <strain evidence="4">ATCC 49066 / DSM 5427 / NCIMB 11756 / RHM5</strain>
    </source>
</reference>